<protein>
    <recommendedName>
        <fullName evidence="4">Lipoprotein</fullName>
    </recommendedName>
</protein>
<accession>A0ABS1WUR6</accession>
<sequence length="301" mass="32492">MARWMLLFILLLAGLSRVASACTCRPGLSLEEHYQRADHILIAKITGCAPDRLSQDGQCRDHGWTFDTIENLKGSEARVQQRPASAGYVSDTCDIAFKIGELYLLFLEEGRTHACSGTGILSGETGARKQSDLEILRAYRDGTISKIVNPWYFSDSGWYCGIDHLLEGGAELRFGYVYGTPPVPVRSSADGSPTPVMTLKLVGAFDVPRSTRLVIDGEPVPLTRATTQVTATYTYSADTVKGAAALAFVDRLMQPAELVFSGHRSVAGEPPKPFRATTNTAHAPDAAARFKACVAAHPAAN</sequence>
<dbReference type="Proteomes" id="UP000661077">
    <property type="component" value="Unassembled WGS sequence"/>
</dbReference>
<dbReference type="SUPFAM" id="SSF50242">
    <property type="entry name" value="TIMP-like"/>
    <property type="match status" value="1"/>
</dbReference>
<evidence type="ECO:0000313" key="3">
    <source>
        <dbReference type="Proteomes" id="UP000661077"/>
    </source>
</evidence>
<evidence type="ECO:0000313" key="2">
    <source>
        <dbReference type="EMBL" id="MBM0104702.1"/>
    </source>
</evidence>
<keyword evidence="1" id="KW-0732">Signal</keyword>
<evidence type="ECO:0008006" key="4">
    <source>
        <dbReference type="Google" id="ProtNLM"/>
    </source>
</evidence>
<dbReference type="RefSeq" id="WP_203166696.1">
    <property type="nucleotide sequence ID" value="NZ_JAEVLS010000002.1"/>
</dbReference>
<dbReference type="EMBL" id="JAEVLS010000002">
    <property type="protein sequence ID" value="MBM0104702.1"/>
    <property type="molecule type" value="Genomic_DNA"/>
</dbReference>
<gene>
    <name evidence="2" type="ORF">JM946_08085</name>
</gene>
<comment type="caution">
    <text evidence="2">The sequence shown here is derived from an EMBL/GenBank/DDBJ whole genome shotgun (WGS) entry which is preliminary data.</text>
</comment>
<reference evidence="2 3" key="1">
    <citation type="journal article" date="2021" name="Int. J. Syst. Evol. Microbiol.">
        <title>Steroidobacter gossypii sp. nov., isolated from soil of cotton cropping field.</title>
        <authorList>
            <person name="Huang R."/>
            <person name="Yang S."/>
            <person name="Zhen C."/>
            <person name="Liu W."/>
        </authorList>
    </citation>
    <scope>NUCLEOTIDE SEQUENCE [LARGE SCALE GENOMIC DNA]</scope>
    <source>
        <strain evidence="2 3">S1-65</strain>
    </source>
</reference>
<keyword evidence="3" id="KW-1185">Reference proteome</keyword>
<proteinExistence type="predicted"/>
<feature type="signal peptide" evidence="1">
    <location>
        <begin position="1"/>
        <end position="21"/>
    </location>
</feature>
<dbReference type="InterPro" id="IPR008993">
    <property type="entry name" value="TIMP-like_OB-fold"/>
</dbReference>
<organism evidence="2 3">
    <name type="scientific">Steroidobacter gossypii</name>
    <dbReference type="NCBI Taxonomy" id="2805490"/>
    <lineage>
        <taxon>Bacteria</taxon>
        <taxon>Pseudomonadati</taxon>
        <taxon>Pseudomonadota</taxon>
        <taxon>Gammaproteobacteria</taxon>
        <taxon>Steroidobacterales</taxon>
        <taxon>Steroidobacteraceae</taxon>
        <taxon>Steroidobacter</taxon>
    </lineage>
</organism>
<feature type="chain" id="PRO_5045834599" description="Lipoprotein" evidence="1">
    <location>
        <begin position="22"/>
        <end position="301"/>
    </location>
</feature>
<evidence type="ECO:0000256" key="1">
    <source>
        <dbReference type="SAM" id="SignalP"/>
    </source>
</evidence>
<name>A0ABS1WUR6_9GAMM</name>